<dbReference type="InterPro" id="IPR043142">
    <property type="entry name" value="PapC-like_C_sf"/>
</dbReference>
<dbReference type="Pfam" id="PF13953">
    <property type="entry name" value="PapC_C"/>
    <property type="match status" value="1"/>
</dbReference>
<comment type="similarity">
    <text evidence="2 9">Belongs to the fimbrial export usher family.</text>
</comment>
<dbReference type="PROSITE" id="PS01151">
    <property type="entry name" value="FIMBRIAL_USHER"/>
    <property type="match status" value="1"/>
</dbReference>
<feature type="domain" description="PapC N-terminal" evidence="12">
    <location>
        <begin position="39"/>
        <end position="182"/>
    </location>
</feature>
<keyword evidence="14" id="KW-1185">Reference proteome</keyword>
<evidence type="ECO:0000256" key="7">
    <source>
        <dbReference type="ARBA" id="ARBA00023136"/>
    </source>
</evidence>
<comment type="caution">
    <text evidence="13">The sequence shown here is derived from an EMBL/GenBank/DDBJ whole genome shotgun (WGS) entry which is preliminary data.</text>
</comment>
<evidence type="ECO:0000256" key="6">
    <source>
        <dbReference type="ARBA" id="ARBA00022729"/>
    </source>
</evidence>
<organism evidence="13 14">
    <name type="scientific">Providencia heimbachae ATCC 35613</name>
    <dbReference type="NCBI Taxonomy" id="1354272"/>
    <lineage>
        <taxon>Bacteria</taxon>
        <taxon>Pseudomonadati</taxon>
        <taxon>Pseudomonadota</taxon>
        <taxon>Gammaproteobacteria</taxon>
        <taxon>Enterobacterales</taxon>
        <taxon>Morganellaceae</taxon>
        <taxon>Providencia</taxon>
    </lineage>
</organism>
<evidence type="ECO:0008006" key="15">
    <source>
        <dbReference type="Google" id="ProtNLM"/>
    </source>
</evidence>
<feature type="transmembrane region" description="Helical" evidence="10">
    <location>
        <begin position="12"/>
        <end position="32"/>
    </location>
</feature>
<dbReference type="InterPro" id="IPR018030">
    <property type="entry name" value="Fimbrial_membr_usher_CS"/>
</dbReference>
<dbReference type="Gene3D" id="2.60.40.2070">
    <property type="match status" value="1"/>
</dbReference>
<dbReference type="PROSITE" id="PS51257">
    <property type="entry name" value="PROKAR_LIPOPROTEIN"/>
    <property type="match status" value="1"/>
</dbReference>
<proteinExistence type="inferred from homology"/>
<accession>A0A1B7K3E5</accession>
<dbReference type="AlphaFoldDB" id="A0A1B7K3E5"/>
<dbReference type="GO" id="GO:0009297">
    <property type="term" value="P:pilus assembly"/>
    <property type="evidence" value="ECO:0007669"/>
    <property type="project" value="InterPro"/>
</dbReference>
<evidence type="ECO:0000259" key="11">
    <source>
        <dbReference type="Pfam" id="PF13953"/>
    </source>
</evidence>
<evidence type="ECO:0000256" key="8">
    <source>
        <dbReference type="ARBA" id="ARBA00023237"/>
    </source>
</evidence>
<evidence type="ECO:0000256" key="1">
    <source>
        <dbReference type="ARBA" id="ARBA00004571"/>
    </source>
</evidence>
<dbReference type="EMBL" id="LXEW01000009">
    <property type="protein sequence ID" value="OAT54660.1"/>
    <property type="molecule type" value="Genomic_DNA"/>
</dbReference>
<keyword evidence="10" id="KW-1133">Transmembrane helix</keyword>
<keyword evidence="3 9" id="KW-0813">Transport</keyword>
<dbReference type="OrthoDB" id="6554712at2"/>
<evidence type="ECO:0000256" key="4">
    <source>
        <dbReference type="ARBA" id="ARBA00022452"/>
    </source>
</evidence>
<evidence type="ECO:0000256" key="3">
    <source>
        <dbReference type="ARBA" id="ARBA00022448"/>
    </source>
</evidence>
<dbReference type="Proteomes" id="UP000078224">
    <property type="component" value="Unassembled WGS sequence"/>
</dbReference>
<keyword evidence="7 9" id="KW-0472">Membrane</keyword>
<dbReference type="PANTHER" id="PTHR30451">
    <property type="entry name" value="OUTER MEMBRANE USHER PROTEIN"/>
    <property type="match status" value="1"/>
</dbReference>
<dbReference type="PANTHER" id="PTHR30451:SF3">
    <property type="entry name" value="OUTER MEMBRANE USHER PROTEIN HTRE-RELATED"/>
    <property type="match status" value="1"/>
</dbReference>
<dbReference type="InterPro" id="IPR042186">
    <property type="entry name" value="FimD_plug_dom"/>
</dbReference>
<dbReference type="InterPro" id="IPR025949">
    <property type="entry name" value="PapC-like_C"/>
</dbReference>
<keyword evidence="5 9" id="KW-0812">Transmembrane</keyword>
<dbReference type="Gene3D" id="3.10.20.410">
    <property type="match status" value="1"/>
</dbReference>
<dbReference type="InterPro" id="IPR000015">
    <property type="entry name" value="Fimb_usher"/>
</dbReference>
<gene>
    <name evidence="13" type="ORF">M998_0354</name>
</gene>
<feature type="domain" description="PapC-like C-terminal" evidence="11">
    <location>
        <begin position="761"/>
        <end position="816"/>
    </location>
</feature>
<comment type="subcellular location">
    <subcellularLocation>
        <location evidence="1 9">Cell outer membrane</location>
        <topology evidence="1 9">Multi-pass membrane protein</topology>
    </subcellularLocation>
</comment>
<dbReference type="PATRIC" id="fig|1354272.4.peg.368"/>
<evidence type="ECO:0000256" key="2">
    <source>
        <dbReference type="ARBA" id="ARBA00008064"/>
    </source>
</evidence>
<dbReference type="GO" id="GO:0015473">
    <property type="term" value="F:fimbrial usher porin activity"/>
    <property type="evidence" value="ECO:0007669"/>
    <property type="project" value="InterPro"/>
</dbReference>
<keyword evidence="4" id="KW-1134">Transmembrane beta strand</keyword>
<protein>
    <recommendedName>
        <fullName evidence="15">Fimbrial biogenesis outer membrane usher protein</fullName>
    </recommendedName>
</protein>
<dbReference type="FunFam" id="2.60.40.3110:FF:000001">
    <property type="entry name" value="Putative fimbrial outer membrane usher"/>
    <property type="match status" value="1"/>
</dbReference>
<evidence type="ECO:0000256" key="9">
    <source>
        <dbReference type="RuleBase" id="RU003884"/>
    </source>
</evidence>
<reference evidence="13 14" key="1">
    <citation type="submission" date="2016-04" db="EMBL/GenBank/DDBJ databases">
        <title>ATOL: Assembling a taxonomically balanced genome-scale reconstruction of the evolutionary history of the Enterobacteriaceae.</title>
        <authorList>
            <person name="Plunkett G.III."/>
            <person name="Neeno-Eckwall E.C."/>
            <person name="Glasner J.D."/>
            <person name="Perna N.T."/>
        </authorList>
    </citation>
    <scope>NUCLEOTIDE SEQUENCE [LARGE SCALE GENOMIC DNA]</scope>
    <source>
        <strain evidence="13 14">ATCC 35613</strain>
    </source>
</reference>
<dbReference type="RefSeq" id="WP_068907235.1">
    <property type="nucleotide sequence ID" value="NZ_LXEW01000009.1"/>
</dbReference>
<dbReference type="Pfam" id="PF00577">
    <property type="entry name" value="Usher"/>
    <property type="match status" value="1"/>
</dbReference>
<dbReference type="Gene3D" id="2.60.40.3110">
    <property type="match status" value="1"/>
</dbReference>
<name>A0A1B7K3E5_9GAMM</name>
<dbReference type="SUPFAM" id="SSF141729">
    <property type="entry name" value="FimD N-terminal domain-like"/>
    <property type="match status" value="1"/>
</dbReference>
<dbReference type="InterPro" id="IPR037224">
    <property type="entry name" value="PapC_N_sf"/>
</dbReference>
<evidence type="ECO:0000313" key="14">
    <source>
        <dbReference type="Proteomes" id="UP000078224"/>
    </source>
</evidence>
<evidence type="ECO:0000259" key="12">
    <source>
        <dbReference type="Pfam" id="PF13954"/>
    </source>
</evidence>
<keyword evidence="6" id="KW-0732">Signal</keyword>
<keyword evidence="8 9" id="KW-0998">Cell outer membrane</keyword>
<evidence type="ECO:0000256" key="10">
    <source>
        <dbReference type="SAM" id="Phobius"/>
    </source>
</evidence>
<keyword evidence="9" id="KW-1029">Fimbrium biogenesis</keyword>
<sequence length="827" mass="90543">MKQRELINKYSNTLSVTCFVTACMLPAFYAWGEEDTAYEFNSGFIIGSKEDIDLKRFNSSGISPGKYSVDVYTNNNWKGRYDLNFEAQKNGQLAVCYTPAMLSDFGVNVEKLNSKISKDNDACLPLKEWNNEKDVVDTFHSSTLRLDIAVPQIYEQRTSRGYVAPQFWETGIPALNIGYMANYYDSHSSGSQGTNNASAYLGLNAGLSFDGWLLKHLGNLSWQRNDGTNWNSNQTYLQKPIAALKSKATAGQFYTDGDLFDSISLRGAKLATDDNMYPDGMSTYAPEIRGIAQSNALVTVKQNDSIIYQTTVSPGPFNLTDVYPSGYGNDLVVTVREADGSETNFSVPYSSLAQLLRPGFTRYQVAGGKADADGLRNRPFIMQGSIQHGLNNTFTLFGGVTAFDDYQAYLIGTGVNTGIGAVAVDLTQSRTAFKHKTENGQSYRLTFSRLFTQTDTNLVLAAYRYSTKDYYSVSNALYAIDNDKRGVVDTLGREKNGFSYTVNQNLPDGYGGFYFTGRISNYWDKSGTEKQYQLSYNNNLNRLSYGVSLMRVYEENNNNNKDDRISLNLSYPLYFGESQSTTLTSNTIFNNEKFGSSQIGASGAFDRDNNWTYGVNTSVANGGQKNIGLNTGYRSSLINTNANYSQGQGYRQFGVGANGSVVVHSGGVTLTPNNSSTLALIEAKGAEGASIMGAPGTRIDGNGYAVAPYVRAYRINNVEIDPKGSPEDIVFENTSIQVVPYEGSVVKVKFGTKVERNIAFNVIRPANKSIPFGANVTNLQGESIGIVGQGGSVFVSSETAKDAVIKWDNGQCSFSLEAGNSKEILCQ</sequence>
<evidence type="ECO:0000313" key="13">
    <source>
        <dbReference type="EMBL" id="OAT54660.1"/>
    </source>
</evidence>
<dbReference type="GO" id="GO:0009279">
    <property type="term" value="C:cell outer membrane"/>
    <property type="evidence" value="ECO:0007669"/>
    <property type="project" value="UniProtKB-SubCell"/>
</dbReference>
<evidence type="ECO:0000256" key="5">
    <source>
        <dbReference type="ARBA" id="ARBA00022692"/>
    </source>
</evidence>
<dbReference type="Pfam" id="PF13954">
    <property type="entry name" value="PapC_N"/>
    <property type="match status" value="1"/>
</dbReference>
<dbReference type="InterPro" id="IPR025885">
    <property type="entry name" value="PapC_N"/>
</dbReference>
<dbReference type="Gene3D" id="2.60.40.2610">
    <property type="entry name" value="Outer membrane usher protein FimD, plug domain"/>
    <property type="match status" value="1"/>
</dbReference>